<protein>
    <recommendedName>
        <fullName evidence="4">Protein containing DUF1559</fullName>
    </recommendedName>
</protein>
<comment type="caution">
    <text evidence="2">The sequence shown here is derived from an EMBL/GenBank/DDBJ whole genome shotgun (WGS) entry which is preliminary data.</text>
</comment>
<dbReference type="AlphaFoldDB" id="F2B0G7"/>
<evidence type="ECO:0008006" key="4">
    <source>
        <dbReference type="Google" id="ProtNLM"/>
    </source>
</evidence>
<gene>
    <name evidence="2" type="ORF">RBWH47_03647</name>
</gene>
<sequence length="407" mass="45003">MFSKTSNRNAFTLVEVLVSFVIISVISGMVAIALSGAQRQAQDTRAKAMIDRLNLSILRLYEDESQRRVAMPGNVRDGEAVSHAQLIFKRDWLRAILPNNKADMDVGSGRSGAPNVAPIPYRTNAVEPPVAPAVAPENSRALASQRYRQRVMRTLNVGTWAAAWDLWTPEHQSAECLYQIFASSTLDGEPLLKQLRTRDIADTDEDGMPEIVDSWGVPLLWMRWPTGFYLKNRWAADESDSTAWPTVGELAAIIRNRGDDPLDLLRMDPRYRSEYDYDLASTTNDLVDPRTNNNSIMVDKLTYAVRPMIVSAGSDGEFDLVTSGPGTGRETVGDDFVASLRVADARDGSVRQFNRAVFFPDPFFTLNVVGTGADSPRPLLQRLGAVSDVNGDRTDNSADNIYPVLGF</sequence>
<evidence type="ECO:0000313" key="2">
    <source>
        <dbReference type="EMBL" id="EGF24599.1"/>
    </source>
</evidence>
<dbReference type="PATRIC" id="fig|991778.3.peg.5806"/>
<dbReference type="Proteomes" id="UP000006222">
    <property type="component" value="Unassembled WGS sequence"/>
</dbReference>
<dbReference type="Gene3D" id="3.30.700.10">
    <property type="entry name" value="Glycoprotein, Type 4 Pilin"/>
    <property type="match status" value="1"/>
</dbReference>
<keyword evidence="1" id="KW-0812">Transmembrane</keyword>
<dbReference type="Pfam" id="PF07963">
    <property type="entry name" value="N_methyl"/>
    <property type="match status" value="1"/>
</dbReference>
<dbReference type="PANTHER" id="PTHR30093">
    <property type="entry name" value="GENERAL SECRETION PATHWAY PROTEIN G"/>
    <property type="match status" value="1"/>
</dbReference>
<name>F2B0G7_RHOBT</name>
<evidence type="ECO:0000256" key="1">
    <source>
        <dbReference type="SAM" id="Phobius"/>
    </source>
</evidence>
<evidence type="ECO:0000313" key="3">
    <source>
        <dbReference type="Proteomes" id="UP000006222"/>
    </source>
</evidence>
<dbReference type="InterPro" id="IPR045584">
    <property type="entry name" value="Pilin-like"/>
</dbReference>
<keyword evidence="1" id="KW-1133">Transmembrane helix</keyword>
<dbReference type="SUPFAM" id="SSF54523">
    <property type="entry name" value="Pili subunits"/>
    <property type="match status" value="1"/>
</dbReference>
<dbReference type="RefSeq" id="WP_007329377.1">
    <property type="nucleotide sequence ID" value="NZ_AFAR01000282.1"/>
</dbReference>
<reference evidence="2 3" key="1">
    <citation type="journal article" date="2013" name="Mar. Genomics">
        <title>Expression of sulfatases in Rhodopirellula baltica and the diversity of sulfatases in the genus Rhodopirellula.</title>
        <authorList>
            <person name="Wegner C.E."/>
            <person name="Richter-Heitmann T."/>
            <person name="Klindworth A."/>
            <person name="Klockow C."/>
            <person name="Richter M."/>
            <person name="Achstetter T."/>
            <person name="Glockner F.O."/>
            <person name="Harder J."/>
        </authorList>
    </citation>
    <scope>NUCLEOTIDE SEQUENCE [LARGE SCALE GENOMIC DNA]</scope>
    <source>
        <strain evidence="2 3">WH47</strain>
    </source>
</reference>
<dbReference type="EMBL" id="AFAR01000282">
    <property type="protein sequence ID" value="EGF24599.1"/>
    <property type="molecule type" value="Genomic_DNA"/>
</dbReference>
<dbReference type="PANTHER" id="PTHR30093:SF2">
    <property type="entry name" value="TYPE II SECRETION SYSTEM PROTEIN H"/>
    <property type="match status" value="1"/>
</dbReference>
<proteinExistence type="predicted"/>
<feature type="transmembrane region" description="Helical" evidence="1">
    <location>
        <begin position="12"/>
        <end position="34"/>
    </location>
</feature>
<keyword evidence="1" id="KW-0472">Membrane</keyword>
<organism evidence="2 3">
    <name type="scientific">Rhodopirellula baltica WH47</name>
    <dbReference type="NCBI Taxonomy" id="991778"/>
    <lineage>
        <taxon>Bacteria</taxon>
        <taxon>Pseudomonadati</taxon>
        <taxon>Planctomycetota</taxon>
        <taxon>Planctomycetia</taxon>
        <taxon>Pirellulales</taxon>
        <taxon>Pirellulaceae</taxon>
        <taxon>Rhodopirellula</taxon>
    </lineage>
</organism>
<accession>F2B0G7</accession>
<dbReference type="InterPro" id="IPR012902">
    <property type="entry name" value="N_methyl_site"/>
</dbReference>